<comment type="caution">
    <text evidence="3">The sequence shown here is derived from an EMBL/GenBank/DDBJ whole genome shotgun (WGS) entry which is preliminary data.</text>
</comment>
<gene>
    <name evidence="3" type="ORF">B4N89_06440</name>
</gene>
<dbReference type="Pfam" id="PF09407">
    <property type="entry name" value="AbiEi_1"/>
    <property type="match status" value="1"/>
</dbReference>
<keyword evidence="4" id="KW-1185">Reference proteome</keyword>
<sequence length="384" mass="41131">MRRCLRMSGMAILGTGGGGDASITPVGAGRSAALDDHEGVEQLKIIRESGKARHKLSTSARLSTAPPRRHPATGRTDQDPGMEEALRILRELAWQYDGVVTRDRATSAGVSGQVWRRLVNAGKVREIARGVGLVDADRCVLSSRGRLRAGLAAYGERAVAVLHSAARLHGMRGVPPEGCVHVATPDTASRRGGPGIVAYRRRLRADEIVMVDGLPVTTPVRTLADLVPRLSPEEGLAVLDSALHLGLVREADLARIERASAGRPGAGRVRPLLAIADGRAESPLESRVRLDCVRGGVAPDELQHEVALPGGGRARVDLAWLTGLRPVFAEADGVDVHSRPDALYRDRARANELALVGALVLRFTWHDTLRRGRVAGLVRRAFQS</sequence>
<dbReference type="AlphaFoldDB" id="A0A1T3NUU1"/>
<name>A0A1T3NUU1_9ACTN</name>
<dbReference type="Proteomes" id="UP000190037">
    <property type="component" value="Unassembled WGS sequence"/>
</dbReference>
<accession>A0A1T3NUU1</accession>
<protein>
    <recommendedName>
        <fullName evidence="2">AbiEi antitoxin C-terminal domain-containing protein</fullName>
    </recommendedName>
</protein>
<evidence type="ECO:0000256" key="1">
    <source>
        <dbReference type="SAM" id="MobiDB-lite"/>
    </source>
</evidence>
<dbReference type="InterPro" id="IPR018547">
    <property type="entry name" value="AbiEi_C"/>
</dbReference>
<evidence type="ECO:0000313" key="3">
    <source>
        <dbReference type="EMBL" id="OPC80643.1"/>
    </source>
</evidence>
<dbReference type="STRING" id="159449.B4N89_06440"/>
<dbReference type="EMBL" id="MWQN01000001">
    <property type="protein sequence ID" value="OPC80643.1"/>
    <property type="molecule type" value="Genomic_DNA"/>
</dbReference>
<feature type="domain" description="AbiEi antitoxin C-terminal" evidence="2">
    <location>
        <begin position="151"/>
        <end position="266"/>
    </location>
</feature>
<proteinExistence type="predicted"/>
<reference evidence="3 4" key="1">
    <citation type="submission" date="2017-03" db="EMBL/GenBank/DDBJ databases">
        <title>Draft genome sequence of Streptomyces scabrisporus NF3, endophyte isolated from Amphipterygium adstringens.</title>
        <authorList>
            <person name="Vazquez M."/>
            <person name="Ceapa C.D."/>
            <person name="Rodriguez Luna D."/>
            <person name="Sanchez Esquivel S."/>
        </authorList>
    </citation>
    <scope>NUCLEOTIDE SEQUENCE [LARGE SCALE GENOMIC DNA]</scope>
    <source>
        <strain evidence="3 4">NF3</strain>
    </source>
</reference>
<feature type="region of interest" description="Disordered" evidence="1">
    <location>
        <begin position="55"/>
        <end position="79"/>
    </location>
</feature>
<organism evidence="3 4">
    <name type="scientific">Embleya scabrispora</name>
    <dbReference type="NCBI Taxonomy" id="159449"/>
    <lineage>
        <taxon>Bacteria</taxon>
        <taxon>Bacillati</taxon>
        <taxon>Actinomycetota</taxon>
        <taxon>Actinomycetes</taxon>
        <taxon>Kitasatosporales</taxon>
        <taxon>Streptomycetaceae</taxon>
        <taxon>Embleya</taxon>
    </lineage>
</organism>
<evidence type="ECO:0000313" key="4">
    <source>
        <dbReference type="Proteomes" id="UP000190037"/>
    </source>
</evidence>
<evidence type="ECO:0000259" key="2">
    <source>
        <dbReference type="Pfam" id="PF09407"/>
    </source>
</evidence>